<proteinExistence type="predicted"/>
<keyword evidence="2" id="KW-1185">Reference proteome</keyword>
<dbReference type="InterPro" id="IPR036890">
    <property type="entry name" value="HATPase_C_sf"/>
</dbReference>
<sequence>MSETGTAQGGITNGRADVELRLPADSAYASVLRTTTAGLAARLDFTIDDIEDLRIAVGEANAMVLPEADLGSDLTCEFFLAPGELRIAVGVTSAEAPAPDYDSFAWQVLSTLATTATAESRDGRFVVTMTMQSTAGGPGL</sequence>
<name>A0A1H0ILE9_9ACTN</name>
<evidence type="ECO:0000313" key="1">
    <source>
        <dbReference type="EMBL" id="SDO31851.1"/>
    </source>
</evidence>
<gene>
    <name evidence="1" type="ORF">SAMN05192576_3828</name>
</gene>
<reference evidence="1 2" key="1">
    <citation type="submission" date="2016-10" db="EMBL/GenBank/DDBJ databases">
        <authorList>
            <person name="de Groot N.N."/>
        </authorList>
    </citation>
    <scope>NUCLEOTIDE SEQUENCE [LARGE SCALE GENOMIC DNA]</scope>
    <source>
        <strain evidence="1 2">CGMCC 1.11147</strain>
    </source>
</reference>
<keyword evidence="1" id="KW-0808">Transferase</keyword>
<dbReference type="STRING" id="1005944.SAMN05192576_3828"/>
<dbReference type="Proteomes" id="UP000199004">
    <property type="component" value="Unassembled WGS sequence"/>
</dbReference>
<dbReference type="RefSeq" id="WP_091026394.1">
    <property type="nucleotide sequence ID" value="NZ_BKAE01000009.1"/>
</dbReference>
<dbReference type="EMBL" id="FNIC01000007">
    <property type="protein sequence ID" value="SDO31851.1"/>
    <property type="molecule type" value="Genomic_DNA"/>
</dbReference>
<dbReference type="Gene3D" id="3.30.565.10">
    <property type="entry name" value="Histidine kinase-like ATPase, C-terminal domain"/>
    <property type="match status" value="1"/>
</dbReference>
<protein>
    <submittedName>
        <fullName evidence="1">Serine/threonine-protein kinase RsbW</fullName>
    </submittedName>
</protein>
<evidence type="ECO:0000313" key="2">
    <source>
        <dbReference type="Proteomes" id="UP000199004"/>
    </source>
</evidence>
<dbReference type="GO" id="GO:0016301">
    <property type="term" value="F:kinase activity"/>
    <property type="evidence" value="ECO:0007669"/>
    <property type="project" value="UniProtKB-KW"/>
</dbReference>
<organism evidence="1 2">
    <name type="scientific">Nocardioides szechwanensis</name>
    <dbReference type="NCBI Taxonomy" id="1005944"/>
    <lineage>
        <taxon>Bacteria</taxon>
        <taxon>Bacillati</taxon>
        <taxon>Actinomycetota</taxon>
        <taxon>Actinomycetes</taxon>
        <taxon>Propionibacteriales</taxon>
        <taxon>Nocardioidaceae</taxon>
        <taxon>Nocardioides</taxon>
    </lineage>
</organism>
<dbReference type="AlphaFoldDB" id="A0A1H0ILE9"/>
<accession>A0A1H0ILE9</accession>
<dbReference type="OrthoDB" id="3694612at2"/>
<keyword evidence="1" id="KW-0418">Kinase</keyword>